<evidence type="ECO:0000313" key="5">
    <source>
        <dbReference type="Proteomes" id="UP001296969"/>
    </source>
</evidence>
<dbReference type="Proteomes" id="UP000807542">
    <property type="component" value="Unassembled WGS sequence"/>
</dbReference>
<dbReference type="Proteomes" id="UP001296969">
    <property type="component" value="Unassembled WGS sequence"/>
</dbReference>
<keyword evidence="1" id="KW-0732">Signal</keyword>
<dbReference type="NCBIfam" id="NF007913">
    <property type="entry name" value="PRK10626.1"/>
    <property type="match status" value="1"/>
</dbReference>
<keyword evidence="5" id="KW-1185">Reference proteome</keyword>
<dbReference type="Pfam" id="PF11101">
    <property type="entry name" value="DUF2884"/>
    <property type="match status" value="1"/>
</dbReference>
<protein>
    <submittedName>
        <fullName evidence="3">DUF2884 family protein</fullName>
    </submittedName>
</protein>
<evidence type="ECO:0000313" key="4">
    <source>
        <dbReference type="Proteomes" id="UP000807542"/>
    </source>
</evidence>
<dbReference type="RefSeq" id="WP_228398334.1">
    <property type="nucleotide sequence ID" value="NZ_JADRCP010000002.1"/>
</dbReference>
<evidence type="ECO:0000313" key="3">
    <source>
        <dbReference type="EMBL" id="MBK5176769.1"/>
    </source>
</evidence>
<dbReference type="EMBL" id="JADRCP010000002">
    <property type="protein sequence ID" value="MBK5176769.1"/>
    <property type="molecule type" value="Genomic_DNA"/>
</dbReference>
<proteinExistence type="predicted"/>
<accession>A0A9D7AIW4</accession>
<name>A0A9D7AIW4_9GAMM</name>
<dbReference type="EMBL" id="JADRCQ010000002">
    <property type="protein sequence ID" value="MBK5073500.1"/>
    <property type="molecule type" value="Genomic_DNA"/>
</dbReference>
<feature type="chain" id="PRO_5039447104" evidence="1">
    <location>
        <begin position="20"/>
        <end position="241"/>
    </location>
</feature>
<reference evidence="3 5" key="1">
    <citation type="submission" date="2020-11" db="EMBL/GenBank/DDBJ databases">
        <title>Insectihabitans protaetiae gen. nov. sp. nov. and Insectihabitans allomyrinae sp. nov., isolated from larvae of Protaetia brevitarsis seulensis and Allomyrina dichotoma, respectively.</title>
        <authorList>
            <person name="Lee S.D."/>
            <person name="Byeon Y.-S."/>
            <person name="Kim S.-M."/>
            <person name="Yang H.L."/>
            <person name="Kim I.S."/>
        </authorList>
    </citation>
    <scope>NUCLEOTIDE SEQUENCE</scope>
    <source>
        <strain evidence="3">CWB-B4</strain>
        <strain evidence="2 5">CWB-B43</strain>
    </source>
</reference>
<evidence type="ECO:0000313" key="2">
    <source>
        <dbReference type="EMBL" id="MBK5073500.1"/>
    </source>
</evidence>
<organism evidence="3 4">
    <name type="scientific">Limnobaculum xujianqingii</name>
    <dbReference type="NCBI Taxonomy" id="2738837"/>
    <lineage>
        <taxon>Bacteria</taxon>
        <taxon>Pseudomonadati</taxon>
        <taxon>Pseudomonadota</taxon>
        <taxon>Gammaproteobacteria</taxon>
        <taxon>Enterobacterales</taxon>
        <taxon>Budviciaceae</taxon>
        <taxon>Limnobaculum</taxon>
    </lineage>
</organism>
<evidence type="ECO:0000256" key="1">
    <source>
        <dbReference type="SAM" id="SignalP"/>
    </source>
</evidence>
<dbReference type="AlphaFoldDB" id="A0A9D7AIW4"/>
<sequence length="241" mass="26198">MLRKTGAALLLLMAWQAQAAYECNVKPQDDIFINQDTVKVAGASGELVIGKNGDVTRNGKVLTLSDAARAQAVSYQTNLRTDLPYINDGVRSRLKIAQGALDNVIVKQLGTESNVRKRLVTLSSELTKEMEKVLEPRPEGLAFHHQAVSQVEANGQVIMQNTLGGVLQDSINELGIQQVAKAGKSGNPLQAVLGSLGGLQQQIKDEWKKQEKDFNQFGQEACGKVTVLEQQRANLLKALPQ</sequence>
<feature type="signal peptide" evidence="1">
    <location>
        <begin position="1"/>
        <end position="19"/>
    </location>
</feature>
<gene>
    <name evidence="3" type="ORF">I2492_10595</name>
    <name evidence="2" type="ORF">I2493_10790</name>
</gene>
<dbReference type="InterPro" id="IPR021307">
    <property type="entry name" value="DUF2884"/>
</dbReference>
<comment type="caution">
    <text evidence="3">The sequence shown here is derived from an EMBL/GenBank/DDBJ whole genome shotgun (WGS) entry which is preliminary data.</text>
</comment>